<organism evidence="1 2">
    <name type="scientific">Ladona fulva</name>
    <name type="common">Scarce chaser dragonfly</name>
    <name type="synonym">Libellula fulva</name>
    <dbReference type="NCBI Taxonomy" id="123851"/>
    <lineage>
        <taxon>Eukaryota</taxon>
        <taxon>Metazoa</taxon>
        <taxon>Ecdysozoa</taxon>
        <taxon>Arthropoda</taxon>
        <taxon>Hexapoda</taxon>
        <taxon>Insecta</taxon>
        <taxon>Pterygota</taxon>
        <taxon>Palaeoptera</taxon>
        <taxon>Odonata</taxon>
        <taxon>Epiprocta</taxon>
        <taxon>Anisoptera</taxon>
        <taxon>Libelluloidea</taxon>
        <taxon>Libellulidae</taxon>
        <taxon>Ladona</taxon>
    </lineage>
</organism>
<evidence type="ECO:0000313" key="1">
    <source>
        <dbReference type="EMBL" id="KAG8222767.1"/>
    </source>
</evidence>
<dbReference type="AlphaFoldDB" id="A0A8K0JU75"/>
<reference evidence="1" key="2">
    <citation type="submission" date="2017-10" db="EMBL/GenBank/DDBJ databases">
        <title>Ladona fulva Genome sequencing and assembly.</title>
        <authorList>
            <person name="Murali S."/>
            <person name="Richards S."/>
            <person name="Bandaranaike D."/>
            <person name="Bellair M."/>
            <person name="Blankenburg K."/>
            <person name="Chao H."/>
            <person name="Dinh H."/>
            <person name="Doddapaneni H."/>
            <person name="Dugan-Rocha S."/>
            <person name="Elkadiri S."/>
            <person name="Gnanaolivu R."/>
            <person name="Hernandez B."/>
            <person name="Skinner E."/>
            <person name="Javaid M."/>
            <person name="Lee S."/>
            <person name="Li M."/>
            <person name="Ming W."/>
            <person name="Munidasa M."/>
            <person name="Muniz J."/>
            <person name="Nguyen L."/>
            <person name="Hughes D."/>
            <person name="Osuji N."/>
            <person name="Pu L.-L."/>
            <person name="Puazo M."/>
            <person name="Qu C."/>
            <person name="Quiroz J."/>
            <person name="Raj R."/>
            <person name="Weissenberger G."/>
            <person name="Xin Y."/>
            <person name="Zou X."/>
            <person name="Han Y."/>
            <person name="Worley K."/>
            <person name="Muzny D."/>
            <person name="Gibbs R."/>
        </authorList>
    </citation>
    <scope>NUCLEOTIDE SEQUENCE</scope>
    <source>
        <strain evidence="1">Sampled in the wild</strain>
    </source>
</reference>
<gene>
    <name evidence="1" type="ORF">J437_LFUL007829</name>
</gene>
<dbReference type="Proteomes" id="UP000792457">
    <property type="component" value="Unassembled WGS sequence"/>
</dbReference>
<accession>A0A8K0JU75</accession>
<sequence length="118" mass="12919">MEAWKTFSIKHCIDIISLLLKELKTSTLNACLKKIRPSSVEIESVRESSENEIGGILELAKSIGGEGFVDMAIEDVQDLLVEEEVNEADLMEMASEAVNQIDSEDISTDEDCGVVIAT</sequence>
<evidence type="ECO:0000313" key="2">
    <source>
        <dbReference type="Proteomes" id="UP000792457"/>
    </source>
</evidence>
<keyword evidence="2" id="KW-1185">Reference proteome</keyword>
<proteinExistence type="predicted"/>
<comment type="caution">
    <text evidence="1">The sequence shown here is derived from an EMBL/GenBank/DDBJ whole genome shotgun (WGS) entry which is preliminary data.</text>
</comment>
<reference evidence="1" key="1">
    <citation type="submission" date="2013-04" db="EMBL/GenBank/DDBJ databases">
        <authorList>
            <person name="Qu J."/>
            <person name="Murali S.C."/>
            <person name="Bandaranaike D."/>
            <person name="Bellair M."/>
            <person name="Blankenburg K."/>
            <person name="Chao H."/>
            <person name="Dinh H."/>
            <person name="Doddapaneni H."/>
            <person name="Downs B."/>
            <person name="Dugan-Rocha S."/>
            <person name="Elkadiri S."/>
            <person name="Gnanaolivu R.D."/>
            <person name="Hernandez B."/>
            <person name="Javaid M."/>
            <person name="Jayaseelan J.C."/>
            <person name="Lee S."/>
            <person name="Li M."/>
            <person name="Ming W."/>
            <person name="Munidasa M."/>
            <person name="Muniz J."/>
            <person name="Nguyen L."/>
            <person name="Ongeri F."/>
            <person name="Osuji N."/>
            <person name="Pu L.-L."/>
            <person name="Puazo M."/>
            <person name="Qu C."/>
            <person name="Quiroz J."/>
            <person name="Raj R."/>
            <person name="Weissenberger G."/>
            <person name="Xin Y."/>
            <person name="Zou X."/>
            <person name="Han Y."/>
            <person name="Richards S."/>
            <person name="Worley K."/>
            <person name="Muzny D."/>
            <person name="Gibbs R."/>
        </authorList>
    </citation>
    <scope>NUCLEOTIDE SEQUENCE</scope>
    <source>
        <strain evidence="1">Sampled in the wild</strain>
    </source>
</reference>
<dbReference type="OrthoDB" id="7581030at2759"/>
<name>A0A8K0JU75_LADFU</name>
<dbReference type="EMBL" id="KZ308144">
    <property type="protein sequence ID" value="KAG8222767.1"/>
    <property type="molecule type" value="Genomic_DNA"/>
</dbReference>
<protein>
    <submittedName>
        <fullName evidence="1">Uncharacterized protein</fullName>
    </submittedName>
</protein>